<evidence type="ECO:0000256" key="4">
    <source>
        <dbReference type="PROSITE-ProRule" id="PRU00433"/>
    </source>
</evidence>
<dbReference type="PANTHER" id="PTHR35889">
    <property type="entry name" value="CYCLOINULO-OLIGOSACCHARIDE FRUCTANOTRANSFERASE-RELATED"/>
    <property type="match status" value="1"/>
</dbReference>
<dbReference type="PANTHER" id="PTHR35889:SF3">
    <property type="entry name" value="F-BOX DOMAIN-CONTAINING PROTEIN"/>
    <property type="match status" value="1"/>
</dbReference>
<protein>
    <recommendedName>
        <fullName evidence="7">Cytochrome c domain-containing protein</fullName>
    </recommendedName>
</protein>
<dbReference type="Gene3D" id="1.10.760.10">
    <property type="entry name" value="Cytochrome c-like domain"/>
    <property type="match status" value="1"/>
</dbReference>
<evidence type="ECO:0000256" key="5">
    <source>
        <dbReference type="SAM" id="MobiDB-lite"/>
    </source>
</evidence>
<evidence type="ECO:0000313" key="8">
    <source>
        <dbReference type="EMBL" id="CAA9384752.1"/>
    </source>
</evidence>
<dbReference type="SUPFAM" id="SSF46626">
    <property type="entry name" value="Cytochrome c"/>
    <property type="match status" value="1"/>
</dbReference>
<proteinExistence type="predicted"/>
<feature type="region of interest" description="Disordered" evidence="5">
    <location>
        <begin position="144"/>
        <end position="165"/>
    </location>
</feature>
<organism evidence="8">
    <name type="scientific">uncultured Phycisphaerae bacterium</name>
    <dbReference type="NCBI Taxonomy" id="904963"/>
    <lineage>
        <taxon>Bacteria</taxon>
        <taxon>Pseudomonadati</taxon>
        <taxon>Planctomycetota</taxon>
        <taxon>Phycisphaerae</taxon>
        <taxon>environmental samples</taxon>
    </lineage>
</organism>
<sequence length="1171" mass="126625">MTGRQTAIFAALLAAGVLAGWCGSARAADVPPAGAAPANAVATNTATAADLEFFESRVRPVLVEHCYKCHSAESKSLKGGLRLDGRDALLGGGESGPAVVPGDPAKSRLVTAIRYDDPDLQMPPKTRLSDRQIADLAEWVSRGAPWPEQGAPASPAGPAGGAGSVESFDLWKRRDAHWAWQPVRPHDPPAVRDAAWPRGPVDRFILAKLEQNGLAPAAPADRHALLRRVHFAITGLPPSPEDLDAFLADPAPDALDKVVDRLLASPQYGERWGRHWLDVVRYSDTLGNETDLPIHNAWRYRDYVVRAFNADLPYDRFVLEHLAGDLLPDPRRHPRDGFDESVIGTAFYWLGEGRRSPVDLRLTQADAFDNVIDVTCKSFMAMTVSCARCHDHKFDAIPTSDYYALYGYLKSSRYTQAQVNRAELDAQAAELASLRSKIREAAGAALRRRAGSVSAYLLAAAEVSHAGARPLAEVAAGAKLDPTVLERWAAALKEPAAVDVTHAMYAWQRLAELDPAAAPESVNAKWQALLADAKASADGSAAAAVRREGDVELADFRGAGFEGWLPQDQSFGPAPLKPGDFLLGADANRPIATFVRGGAWAHSAFLSPKLEGTLRSRSFTIDGRYLHVSAAGQAARVNVVIDHFVMIQDPLYGTLRRVLNGGAQWHTFDLAMWQGRRAYVEFADTTTPDLHAMGAPAGVGPDGHAAVSRVVLSADAAPPPSVAPQAPVALLGADSVDSLATLAKRYQVAVNESLDAFGAGRLDALPDGEARAMLLAWLVEHGLLDADASPAAGRGPDEDRQVLASLFEQFRATESKLPAPQRVPAMADGSPDEEHVFVRGSPKTLGPSPEPRRMLQAVAGPVAQQPPAPQTGSGRLELARRVADGANPLTARVMVNRVWHHVFGRGLVPSVDNFGALGEAPSHPELLDYLADRFVKDGWSVKRLVRELVLSSAFRMSSTAAEAADAADPDNRLLHRMPVRRLEAEAIRDTVLAVSGRLDTGRMFGPPVEIFLTPYMDTYGDDYGRPKTSGPLDGDGRRSLYVMVRRNFLTPMLVAFDAPPPLNTQGRRTVSNVPAQALIMMNDPFIAEQAKLWAARVLARNELDTPGRVRLMYRQAFTRPPADDELAIAVRFIDRQGGELGIPEPARATDPRVWADLAHVMMNVKEFIFLN</sequence>
<evidence type="ECO:0000256" key="6">
    <source>
        <dbReference type="SAM" id="SignalP"/>
    </source>
</evidence>
<name>A0A6J4NDB2_9BACT</name>
<keyword evidence="6" id="KW-0732">Signal</keyword>
<dbReference type="PROSITE" id="PS51007">
    <property type="entry name" value="CYTC"/>
    <property type="match status" value="1"/>
</dbReference>
<keyword evidence="3 4" id="KW-0408">Iron</keyword>
<dbReference type="InterPro" id="IPR011444">
    <property type="entry name" value="DUF1549"/>
</dbReference>
<feature type="chain" id="PRO_5026782503" description="Cytochrome c domain-containing protein" evidence="6">
    <location>
        <begin position="28"/>
        <end position="1171"/>
    </location>
</feature>
<evidence type="ECO:0000256" key="1">
    <source>
        <dbReference type="ARBA" id="ARBA00022617"/>
    </source>
</evidence>
<evidence type="ECO:0000259" key="7">
    <source>
        <dbReference type="PROSITE" id="PS51007"/>
    </source>
</evidence>
<feature type="signal peptide" evidence="6">
    <location>
        <begin position="1"/>
        <end position="27"/>
    </location>
</feature>
<accession>A0A6J4NDB2</accession>
<dbReference type="Pfam" id="PF07583">
    <property type="entry name" value="PSCyt2"/>
    <property type="match status" value="1"/>
</dbReference>
<evidence type="ECO:0000256" key="2">
    <source>
        <dbReference type="ARBA" id="ARBA00022723"/>
    </source>
</evidence>
<gene>
    <name evidence="8" type="ORF">AVDCRST_MAG64-868</name>
</gene>
<dbReference type="AlphaFoldDB" id="A0A6J4NDB2"/>
<dbReference type="GO" id="GO:0009055">
    <property type="term" value="F:electron transfer activity"/>
    <property type="evidence" value="ECO:0007669"/>
    <property type="project" value="InterPro"/>
</dbReference>
<evidence type="ECO:0000256" key="3">
    <source>
        <dbReference type="ARBA" id="ARBA00023004"/>
    </source>
</evidence>
<dbReference type="InterPro" id="IPR011429">
    <property type="entry name" value="Cyt_c_Planctomycete-type"/>
</dbReference>
<reference evidence="8" key="1">
    <citation type="submission" date="2020-02" db="EMBL/GenBank/DDBJ databases">
        <authorList>
            <person name="Meier V. D."/>
        </authorList>
    </citation>
    <scope>NUCLEOTIDE SEQUENCE</scope>
    <source>
        <strain evidence="8">AVDCRST_MAG64</strain>
    </source>
</reference>
<feature type="domain" description="Cytochrome c" evidence="7">
    <location>
        <begin position="45"/>
        <end position="144"/>
    </location>
</feature>
<dbReference type="GO" id="GO:0020037">
    <property type="term" value="F:heme binding"/>
    <property type="evidence" value="ECO:0007669"/>
    <property type="project" value="InterPro"/>
</dbReference>
<dbReference type="GO" id="GO:0046872">
    <property type="term" value="F:metal ion binding"/>
    <property type="evidence" value="ECO:0007669"/>
    <property type="project" value="UniProtKB-KW"/>
</dbReference>
<dbReference type="Pfam" id="PF07635">
    <property type="entry name" value="PSCyt1"/>
    <property type="match status" value="1"/>
</dbReference>
<dbReference type="Pfam" id="PF07587">
    <property type="entry name" value="PSD1"/>
    <property type="match status" value="1"/>
</dbReference>
<keyword evidence="2 4" id="KW-0479">Metal-binding</keyword>
<keyword evidence="1 4" id="KW-0349">Heme</keyword>
<dbReference type="InterPro" id="IPR036909">
    <property type="entry name" value="Cyt_c-like_dom_sf"/>
</dbReference>
<dbReference type="InterPro" id="IPR009056">
    <property type="entry name" value="Cyt_c-like_dom"/>
</dbReference>
<dbReference type="InterPro" id="IPR022655">
    <property type="entry name" value="DUF1553"/>
</dbReference>
<dbReference type="EMBL" id="CADCUQ010000209">
    <property type="protein sequence ID" value="CAA9384752.1"/>
    <property type="molecule type" value="Genomic_DNA"/>
</dbReference>